<dbReference type="SMART" id="SM00100">
    <property type="entry name" value="cNMP"/>
    <property type="match status" value="1"/>
</dbReference>
<reference evidence="2 3" key="1">
    <citation type="submission" date="2022-07" db="EMBL/GenBank/DDBJ databases">
        <title>Genome Analysis of Selected Gammaproteobacteria from Nigerian Food snails.</title>
        <authorList>
            <person name="Okafor A.C."/>
        </authorList>
    </citation>
    <scope>NUCLEOTIDE SEQUENCE [LARGE SCALE GENOMIC DNA]</scope>
    <source>
        <strain evidence="2 3">Awg 2</strain>
    </source>
</reference>
<gene>
    <name evidence="2" type="ORF">NNO07_19480</name>
</gene>
<evidence type="ECO:0000313" key="2">
    <source>
        <dbReference type="EMBL" id="MDA8485255.1"/>
    </source>
</evidence>
<dbReference type="EMBL" id="JANEWF010000025">
    <property type="protein sequence ID" value="MDA8485255.1"/>
    <property type="molecule type" value="Genomic_DNA"/>
</dbReference>
<organism evidence="2 3">
    <name type="scientific">Metapseudomonas resinovorans</name>
    <name type="common">Pseudomonas resinovorans</name>
    <dbReference type="NCBI Taxonomy" id="53412"/>
    <lineage>
        <taxon>Bacteria</taxon>
        <taxon>Pseudomonadati</taxon>
        <taxon>Pseudomonadota</taxon>
        <taxon>Gammaproteobacteria</taxon>
        <taxon>Pseudomonadales</taxon>
        <taxon>Pseudomonadaceae</taxon>
        <taxon>Metapseudomonas</taxon>
    </lineage>
</organism>
<dbReference type="Gene3D" id="2.60.120.10">
    <property type="entry name" value="Jelly Rolls"/>
    <property type="match status" value="1"/>
</dbReference>
<dbReference type="InterPro" id="IPR014710">
    <property type="entry name" value="RmlC-like_jellyroll"/>
</dbReference>
<protein>
    <submittedName>
        <fullName evidence="2">Crp/Fnr family transcriptional regulator</fullName>
    </submittedName>
</protein>
<evidence type="ECO:0000313" key="3">
    <source>
        <dbReference type="Proteomes" id="UP001211689"/>
    </source>
</evidence>
<dbReference type="Pfam" id="PF00027">
    <property type="entry name" value="cNMP_binding"/>
    <property type="match status" value="1"/>
</dbReference>
<dbReference type="SUPFAM" id="SSF51206">
    <property type="entry name" value="cAMP-binding domain-like"/>
    <property type="match status" value="1"/>
</dbReference>
<name>A0ABT4Y8P7_METRE</name>
<proteinExistence type="predicted"/>
<dbReference type="InterPro" id="IPR000595">
    <property type="entry name" value="cNMP-bd_dom"/>
</dbReference>
<keyword evidence="3" id="KW-1185">Reference proteome</keyword>
<sequence length="214" mass="24081">MKNKNEAFLDDVGRFRDAMMTRYLFSEAIYNHMLDILSALARPVTFRKGELLQHQGVPAQSCYWIMSGVARTAFITEGGAEVTLRFAAEGEMAGAHEDVLAAKVGLPARSFVVAEQPVEAYEFHCPELGRLMAEGRLSFEVSARFLEYNLKKQARRTYVVGSVSARERLAAFREEYPGLENRVTQKCIASYLGVTPQYLSQLSRRREPANSLKC</sequence>
<dbReference type="RefSeq" id="WP_271471679.1">
    <property type="nucleotide sequence ID" value="NZ_JANEWF010000025.1"/>
</dbReference>
<feature type="domain" description="Cyclic nucleotide-binding" evidence="1">
    <location>
        <begin position="24"/>
        <end position="132"/>
    </location>
</feature>
<dbReference type="Proteomes" id="UP001211689">
    <property type="component" value="Unassembled WGS sequence"/>
</dbReference>
<dbReference type="PROSITE" id="PS50042">
    <property type="entry name" value="CNMP_BINDING_3"/>
    <property type="match status" value="1"/>
</dbReference>
<dbReference type="CDD" id="cd00038">
    <property type="entry name" value="CAP_ED"/>
    <property type="match status" value="1"/>
</dbReference>
<accession>A0ABT4Y8P7</accession>
<comment type="caution">
    <text evidence="2">The sequence shown here is derived from an EMBL/GenBank/DDBJ whole genome shotgun (WGS) entry which is preliminary data.</text>
</comment>
<evidence type="ECO:0000259" key="1">
    <source>
        <dbReference type="PROSITE" id="PS50042"/>
    </source>
</evidence>
<dbReference type="InterPro" id="IPR018490">
    <property type="entry name" value="cNMP-bd_dom_sf"/>
</dbReference>